<gene>
    <name evidence="1" type="ORF">NDU88_004469</name>
</gene>
<organism evidence="1 2">
    <name type="scientific">Pleurodeles waltl</name>
    <name type="common">Iberian ribbed newt</name>
    <dbReference type="NCBI Taxonomy" id="8319"/>
    <lineage>
        <taxon>Eukaryota</taxon>
        <taxon>Metazoa</taxon>
        <taxon>Chordata</taxon>
        <taxon>Craniata</taxon>
        <taxon>Vertebrata</taxon>
        <taxon>Euteleostomi</taxon>
        <taxon>Amphibia</taxon>
        <taxon>Batrachia</taxon>
        <taxon>Caudata</taxon>
        <taxon>Salamandroidea</taxon>
        <taxon>Salamandridae</taxon>
        <taxon>Pleurodelinae</taxon>
        <taxon>Pleurodeles</taxon>
    </lineage>
</organism>
<reference evidence="1" key="1">
    <citation type="journal article" date="2022" name="bioRxiv">
        <title>Sequencing and chromosome-scale assembly of the giantPleurodeles waltlgenome.</title>
        <authorList>
            <person name="Brown T."/>
            <person name="Elewa A."/>
            <person name="Iarovenko S."/>
            <person name="Subramanian E."/>
            <person name="Araus A.J."/>
            <person name="Petzold A."/>
            <person name="Susuki M."/>
            <person name="Suzuki K.-i.T."/>
            <person name="Hayashi T."/>
            <person name="Toyoda A."/>
            <person name="Oliveira C."/>
            <person name="Osipova E."/>
            <person name="Leigh N.D."/>
            <person name="Simon A."/>
            <person name="Yun M.H."/>
        </authorList>
    </citation>
    <scope>NUCLEOTIDE SEQUENCE</scope>
    <source>
        <strain evidence="1">20211129_DDA</strain>
        <tissue evidence="1">Liver</tissue>
    </source>
</reference>
<sequence length="110" mass="12138">MAVPLQQGQMKALPSAQLCRECMMQQFGATLLEHLGCDWSLSFSPVLDCVQTVFRGRWCSFEHVLEKQKVPIGSSGCTSTGAKSKFKADRNGALLGYSSREASSKVYLWT</sequence>
<comment type="caution">
    <text evidence="1">The sequence shown here is derived from an EMBL/GenBank/DDBJ whole genome shotgun (WGS) entry which is preliminary data.</text>
</comment>
<dbReference type="Proteomes" id="UP001066276">
    <property type="component" value="Chromosome 11"/>
</dbReference>
<accession>A0AAV7LJY2</accession>
<protein>
    <submittedName>
        <fullName evidence="1">Uncharacterized protein</fullName>
    </submittedName>
</protein>
<proteinExistence type="predicted"/>
<dbReference type="EMBL" id="JANPWB010000015">
    <property type="protein sequence ID" value="KAJ1091342.1"/>
    <property type="molecule type" value="Genomic_DNA"/>
</dbReference>
<evidence type="ECO:0000313" key="2">
    <source>
        <dbReference type="Proteomes" id="UP001066276"/>
    </source>
</evidence>
<keyword evidence="2" id="KW-1185">Reference proteome</keyword>
<dbReference type="AlphaFoldDB" id="A0AAV7LJY2"/>
<name>A0AAV7LJY2_PLEWA</name>
<evidence type="ECO:0000313" key="1">
    <source>
        <dbReference type="EMBL" id="KAJ1091342.1"/>
    </source>
</evidence>